<evidence type="ECO:0000313" key="6">
    <source>
        <dbReference type="EMBL" id="NKE46525.1"/>
    </source>
</evidence>
<dbReference type="EMBL" id="JAAVTX010000005">
    <property type="protein sequence ID" value="NKE46525.1"/>
    <property type="molecule type" value="Genomic_DNA"/>
</dbReference>
<dbReference type="RefSeq" id="WP_168051058.1">
    <property type="nucleotide sequence ID" value="NZ_JAATJR010000005.1"/>
</dbReference>
<keyword evidence="3" id="KW-0238">DNA-binding</keyword>
<gene>
    <name evidence="6" type="ORF">HB662_17220</name>
</gene>
<dbReference type="Gene3D" id="3.40.190.290">
    <property type="match status" value="1"/>
</dbReference>
<evidence type="ECO:0000256" key="3">
    <source>
        <dbReference type="ARBA" id="ARBA00023125"/>
    </source>
</evidence>
<proteinExistence type="inferred from homology"/>
<keyword evidence="4" id="KW-0804">Transcription</keyword>
<dbReference type="SUPFAM" id="SSF53850">
    <property type="entry name" value="Periplasmic binding protein-like II"/>
    <property type="match status" value="1"/>
</dbReference>
<evidence type="ECO:0000256" key="1">
    <source>
        <dbReference type="ARBA" id="ARBA00009437"/>
    </source>
</evidence>
<dbReference type="SUPFAM" id="SSF46785">
    <property type="entry name" value="Winged helix' DNA-binding domain"/>
    <property type="match status" value="1"/>
</dbReference>
<dbReference type="Pfam" id="PF03466">
    <property type="entry name" value="LysR_substrate"/>
    <property type="match status" value="1"/>
</dbReference>
<organism evidence="6 7">
    <name type="scientific">Falsiroseomonas frigidaquae</name>
    <dbReference type="NCBI Taxonomy" id="487318"/>
    <lineage>
        <taxon>Bacteria</taxon>
        <taxon>Pseudomonadati</taxon>
        <taxon>Pseudomonadota</taxon>
        <taxon>Alphaproteobacteria</taxon>
        <taxon>Acetobacterales</taxon>
        <taxon>Roseomonadaceae</taxon>
        <taxon>Falsiroseomonas</taxon>
    </lineage>
</organism>
<dbReference type="PRINTS" id="PR00039">
    <property type="entry name" value="HTHLYSR"/>
</dbReference>
<dbReference type="PANTHER" id="PTHR30427:SF1">
    <property type="entry name" value="TRANSCRIPTIONAL ACTIVATOR PROTEIN LYSR"/>
    <property type="match status" value="1"/>
</dbReference>
<sequence length="292" mass="31331">MILTPREMDLFRHVMELGTVTAAAETAHVSQPAVSKTLQQAEARLGFRLFLRQRKRLLPTAEAQALFPEVMGALAAIDLVQRLGRDLREGRSGLLTLAVTPTLAHGLVPASIHRFRQAHPQVSVSMRAGTATEVIRLVVDHRVDLGLVMGPVGDSRVLVRDLQQAELGCVLPPGHPLAAKAALTAADLAEQTLISVAPHQPVRVLLQRAFEEAGMPLTVALEASQSSIACALAQAGAGIAVLDGFALMGAREQGLETRPFRPAVPMQARLLQSRRRALSRQAQSYARMLSAG</sequence>
<evidence type="ECO:0000256" key="2">
    <source>
        <dbReference type="ARBA" id="ARBA00023015"/>
    </source>
</evidence>
<comment type="similarity">
    <text evidence="1">Belongs to the LysR transcriptional regulatory family.</text>
</comment>
<accession>A0ABX1F2G4</accession>
<dbReference type="InterPro" id="IPR036388">
    <property type="entry name" value="WH-like_DNA-bd_sf"/>
</dbReference>
<evidence type="ECO:0000313" key="7">
    <source>
        <dbReference type="Proteomes" id="UP000765160"/>
    </source>
</evidence>
<dbReference type="Pfam" id="PF00126">
    <property type="entry name" value="HTH_1"/>
    <property type="match status" value="1"/>
</dbReference>
<feature type="domain" description="HTH lysR-type" evidence="5">
    <location>
        <begin position="3"/>
        <end position="60"/>
    </location>
</feature>
<dbReference type="PROSITE" id="PS50931">
    <property type="entry name" value="HTH_LYSR"/>
    <property type="match status" value="1"/>
</dbReference>
<evidence type="ECO:0000256" key="4">
    <source>
        <dbReference type="ARBA" id="ARBA00023163"/>
    </source>
</evidence>
<keyword evidence="2" id="KW-0805">Transcription regulation</keyword>
<dbReference type="InterPro" id="IPR005119">
    <property type="entry name" value="LysR_subst-bd"/>
</dbReference>
<reference evidence="6 7" key="1">
    <citation type="submission" date="2020-03" db="EMBL/GenBank/DDBJ databases">
        <title>Roseomonas selenitidurans sp. nov. isolated from soil.</title>
        <authorList>
            <person name="Liu H."/>
        </authorList>
    </citation>
    <scope>NUCLEOTIDE SEQUENCE [LARGE SCALE GENOMIC DNA]</scope>
    <source>
        <strain evidence="6 7">JCM 15073</strain>
    </source>
</reference>
<dbReference type="Proteomes" id="UP000765160">
    <property type="component" value="Unassembled WGS sequence"/>
</dbReference>
<dbReference type="InterPro" id="IPR036390">
    <property type="entry name" value="WH_DNA-bd_sf"/>
</dbReference>
<name>A0ABX1F2G4_9PROT</name>
<dbReference type="Gene3D" id="1.10.10.10">
    <property type="entry name" value="Winged helix-like DNA-binding domain superfamily/Winged helix DNA-binding domain"/>
    <property type="match status" value="1"/>
</dbReference>
<dbReference type="InterPro" id="IPR000847">
    <property type="entry name" value="LysR_HTH_N"/>
</dbReference>
<protein>
    <submittedName>
        <fullName evidence="6">LysR family transcriptional regulator</fullName>
    </submittedName>
</protein>
<dbReference type="PANTHER" id="PTHR30427">
    <property type="entry name" value="TRANSCRIPTIONAL ACTIVATOR PROTEIN LYSR"/>
    <property type="match status" value="1"/>
</dbReference>
<evidence type="ECO:0000259" key="5">
    <source>
        <dbReference type="PROSITE" id="PS50931"/>
    </source>
</evidence>
<keyword evidence="7" id="KW-1185">Reference proteome</keyword>
<comment type="caution">
    <text evidence="6">The sequence shown here is derived from an EMBL/GenBank/DDBJ whole genome shotgun (WGS) entry which is preliminary data.</text>
</comment>